<dbReference type="InterPro" id="IPR038725">
    <property type="entry name" value="YdaG_split_barrel_FMN-bd"/>
</dbReference>
<reference evidence="2 3" key="1">
    <citation type="submission" date="2023-11" db="EMBL/GenBank/DDBJ databases">
        <title>Paucibacter sp. nov., isolated from fresh soil in Korea.</title>
        <authorList>
            <person name="Le N.T.T."/>
        </authorList>
    </citation>
    <scope>NUCLEOTIDE SEQUENCE [LARGE SCALE GENOMIC DNA]</scope>
    <source>
        <strain evidence="2 3">R3-3</strain>
    </source>
</reference>
<feature type="domain" description="General stress protein FMN-binding split barrel" evidence="1">
    <location>
        <begin position="14"/>
        <end position="160"/>
    </location>
</feature>
<comment type="caution">
    <text evidence="2">The sequence shown here is derived from an EMBL/GenBank/DDBJ whole genome shotgun (WGS) entry which is preliminary data.</text>
</comment>
<dbReference type="RefSeq" id="WP_320426279.1">
    <property type="nucleotide sequence ID" value="NZ_JAXCLA010000010.1"/>
</dbReference>
<dbReference type="SUPFAM" id="SSF50475">
    <property type="entry name" value="FMN-binding split barrel"/>
    <property type="match status" value="1"/>
</dbReference>
<organism evidence="2 3">
    <name type="scientific">Roseateles agri</name>
    <dbReference type="NCBI Taxonomy" id="3098619"/>
    <lineage>
        <taxon>Bacteria</taxon>
        <taxon>Pseudomonadati</taxon>
        <taxon>Pseudomonadota</taxon>
        <taxon>Betaproteobacteria</taxon>
        <taxon>Burkholderiales</taxon>
        <taxon>Sphaerotilaceae</taxon>
        <taxon>Roseateles</taxon>
    </lineage>
</organism>
<name>A0ABU5DPQ6_9BURK</name>
<proteinExistence type="predicted"/>
<evidence type="ECO:0000313" key="3">
    <source>
        <dbReference type="Proteomes" id="UP001285263"/>
    </source>
</evidence>
<dbReference type="PANTHER" id="PTHR34818">
    <property type="entry name" value="PROTEIN BLI-3"/>
    <property type="match status" value="1"/>
</dbReference>
<accession>A0ABU5DPQ6</accession>
<evidence type="ECO:0000259" key="1">
    <source>
        <dbReference type="Pfam" id="PF16242"/>
    </source>
</evidence>
<sequence length="174" mass="19560">MDTINEHDNAAECRDKLWKLIKGTRFCMFGTQHANGQFHSRPMTTQNRAIDEDDSLWFFMSRRGDAAADFAARPEVNISYANPDDDSYVSISGRAAVVTDPGKVNELWTKMAAAWFPGGQEDPNLILVRVRIAHAHYWDVKESKLRQLYEMGKAVLTGKPPKDLGESGDVVMRG</sequence>
<protein>
    <submittedName>
        <fullName evidence="2">Pyridoxamine 5'-phosphate oxidase family protein</fullName>
    </submittedName>
</protein>
<dbReference type="Gene3D" id="2.30.110.10">
    <property type="entry name" value="Electron Transport, Fmn-binding Protein, Chain A"/>
    <property type="match status" value="1"/>
</dbReference>
<dbReference type="InterPro" id="IPR052917">
    <property type="entry name" value="Stress-Dev_Protein"/>
</dbReference>
<dbReference type="InterPro" id="IPR012349">
    <property type="entry name" value="Split_barrel_FMN-bd"/>
</dbReference>
<keyword evidence="3" id="KW-1185">Reference proteome</keyword>
<gene>
    <name evidence="2" type="ORF">SNE35_27665</name>
</gene>
<dbReference type="Pfam" id="PF16242">
    <property type="entry name" value="Pyrid_ox_like"/>
    <property type="match status" value="1"/>
</dbReference>
<dbReference type="PANTHER" id="PTHR34818:SF1">
    <property type="entry name" value="PROTEIN BLI-3"/>
    <property type="match status" value="1"/>
</dbReference>
<dbReference type="Proteomes" id="UP001285263">
    <property type="component" value="Unassembled WGS sequence"/>
</dbReference>
<dbReference type="EMBL" id="JAXCLA010000010">
    <property type="protein sequence ID" value="MDY0748307.1"/>
    <property type="molecule type" value="Genomic_DNA"/>
</dbReference>
<evidence type="ECO:0000313" key="2">
    <source>
        <dbReference type="EMBL" id="MDY0748307.1"/>
    </source>
</evidence>